<dbReference type="PANTHER" id="PTHR28637:SF1">
    <property type="entry name" value="DNA REPLICATION FACTOR CDT1"/>
    <property type="match status" value="1"/>
</dbReference>
<dbReference type="InterPro" id="IPR045173">
    <property type="entry name" value="Cdt1"/>
</dbReference>
<proteinExistence type="predicted"/>
<dbReference type="STRING" id="3750.A0A498JWR4"/>
<evidence type="ECO:0000256" key="1">
    <source>
        <dbReference type="SAM" id="MobiDB-lite"/>
    </source>
</evidence>
<feature type="region of interest" description="Disordered" evidence="1">
    <location>
        <begin position="50"/>
        <end position="180"/>
    </location>
</feature>
<organism evidence="2 3">
    <name type="scientific">Malus domestica</name>
    <name type="common">Apple</name>
    <name type="synonym">Pyrus malus</name>
    <dbReference type="NCBI Taxonomy" id="3750"/>
    <lineage>
        <taxon>Eukaryota</taxon>
        <taxon>Viridiplantae</taxon>
        <taxon>Streptophyta</taxon>
        <taxon>Embryophyta</taxon>
        <taxon>Tracheophyta</taxon>
        <taxon>Spermatophyta</taxon>
        <taxon>Magnoliopsida</taxon>
        <taxon>eudicotyledons</taxon>
        <taxon>Gunneridae</taxon>
        <taxon>Pentapetalae</taxon>
        <taxon>rosids</taxon>
        <taxon>fabids</taxon>
        <taxon>Rosales</taxon>
        <taxon>Rosaceae</taxon>
        <taxon>Amygdaloideae</taxon>
        <taxon>Maleae</taxon>
        <taxon>Malus</taxon>
    </lineage>
</organism>
<dbReference type="Proteomes" id="UP000290289">
    <property type="component" value="Chromosome 5"/>
</dbReference>
<dbReference type="GO" id="GO:0000278">
    <property type="term" value="P:mitotic cell cycle"/>
    <property type="evidence" value="ECO:0007669"/>
    <property type="project" value="TreeGrafter"/>
</dbReference>
<evidence type="ECO:0000313" key="2">
    <source>
        <dbReference type="EMBL" id="RXH98224.1"/>
    </source>
</evidence>
<dbReference type="GO" id="GO:0070182">
    <property type="term" value="F:DNA polymerase binding"/>
    <property type="evidence" value="ECO:0007669"/>
    <property type="project" value="TreeGrafter"/>
</dbReference>
<protein>
    <recommendedName>
        <fullName evidence="4">CDT1 Geminin-binding domain-containing protein</fullName>
    </recommendedName>
</protein>
<keyword evidence="3" id="KW-1185">Reference proteome</keyword>
<dbReference type="GO" id="GO:0071163">
    <property type="term" value="P:DNA replication preinitiation complex assembly"/>
    <property type="evidence" value="ECO:0007669"/>
    <property type="project" value="InterPro"/>
</dbReference>
<gene>
    <name evidence="2" type="ORF">DVH24_010549</name>
</gene>
<sequence length="229" mass="25217">MPELIERTSCLKPDLLVTINADALEGDGKSKPVGGGSMHLRKAFHKQLADLSKSHPERDEISEPKLDTACASLRGQVPVTPTEGIDAVENDDDLPTKSASIESTPTKLASTPARLRAETPSLQPPKRCYMSPDDNATSSPNKLAMRPPSNRSLKFDTTPVKNKKVEDEVPDRSGASNDSDIHDILPMDLLQSIMNCNSGTYQCIFKQLREKEKKAIEERDPVISQAKRW</sequence>
<dbReference type="GO" id="GO:0005634">
    <property type="term" value="C:nucleus"/>
    <property type="evidence" value="ECO:0007669"/>
    <property type="project" value="TreeGrafter"/>
</dbReference>
<reference evidence="2 3" key="1">
    <citation type="submission" date="2018-10" db="EMBL/GenBank/DDBJ databases">
        <title>A high-quality apple genome assembly.</title>
        <authorList>
            <person name="Hu J."/>
        </authorList>
    </citation>
    <scope>NUCLEOTIDE SEQUENCE [LARGE SCALE GENOMIC DNA]</scope>
    <source>
        <strain evidence="3">cv. HFTH1</strain>
        <tissue evidence="2">Young leaf</tissue>
    </source>
</reference>
<dbReference type="GO" id="GO:0030174">
    <property type="term" value="P:regulation of DNA-templated DNA replication initiation"/>
    <property type="evidence" value="ECO:0007669"/>
    <property type="project" value="InterPro"/>
</dbReference>
<accession>A0A498JWR4</accession>
<dbReference type="GO" id="GO:0003677">
    <property type="term" value="F:DNA binding"/>
    <property type="evidence" value="ECO:0007669"/>
    <property type="project" value="InterPro"/>
</dbReference>
<name>A0A498JWR4_MALDO</name>
<dbReference type="GO" id="GO:0000076">
    <property type="term" value="P:DNA replication checkpoint signaling"/>
    <property type="evidence" value="ECO:0007669"/>
    <property type="project" value="TreeGrafter"/>
</dbReference>
<evidence type="ECO:0008006" key="4">
    <source>
        <dbReference type="Google" id="ProtNLM"/>
    </source>
</evidence>
<feature type="compositionally biased region" description="Basic and acidic residues" evidence="1">
    <location>
        <begin position="52"/>
        <end position="66"/>
    </location>
</feature>
<feature type="compositionally biased region" description="Polar residues" evidence="1">
    <location>
        <begin position="97"/>
        <end position="109"/>
    </location>
</feature>
<dbReference type="EMBL" id="RDQH01000331">
    <property type="protein sequence ID" value="RXH98224.1"/>
    <property type="molecule type" value="Genomic_DNA"/>
</dbReference>
<comment type="caution">
    <text evidence="2">The sequence shown here is derived from an EMBL/GenBank/DDBJ whole genome shotgun (WGS) entry which is preliminary data.</text>
</comment>
<dbReference type="PANTHER" id="PTHR28637">
    <property type="entry name" value="DNA REPLICATION FACTOR CDT1"/>
    <property type="match status" value="1"/>
</dbReference>
<evidence type="ECO:0000313" key="3">
    <source>
        <dbReference type="Proteomes" id="UP000290289"/>
    </source>
</evidence>
<dbReference type="AlphaFoldDB" id="A0A498JWR4"/>